<name>A0A0C2YBJ5_HEBCY</name>
<dbReference type="Proteomes" id="UP000053424">
    <property type="component" value="Unassembled WGS sequence"/>
</dbReference>
<reference evidence="1 2" key="1">
    <citation type="submission" date="2014-04" db="EMBL/GenBank/DDBJ databases">
        <authorList>
            <consortium name="DOE Joint Genome Institute"/>
            <person name="Kuo A."/>
            <person name="Gay G."/>
            <person name="Dore J."/>
            <person name="Kohler A."/>
            <person name="Nagy L.G."/>
            <person name="Floudas D."/>
            <person name="Copeland A."/>
            <person name="Barry K.W."/>
            <person name="Cichocki N."/>
            <person name="Veneault-Fourrey C."/>
            <person name="LaButti K."/>
            <person name="Lindquist E.A."/>
            <person name="Lipzen A."/>
            <person name="Lundell T."/>
            <person name="Morin E."/>
            <person name="Murat C."/>
            <person name="Sun H."/>
            <person name="Tunlid A."/>
            <person name="Henrissat B."/>
            <person name="Grigoriev I.V."/>
            <person name="Hibbett D.S."/>
            <person name="Martin F."/>
            <person name="Nordberg H.P."/>
            <person name="Cantor M.N."/>
            <person name="Hua S.X."/>
        </authorList>
    </citation>
    <scope>NUCLEOTIDE SEQUENCE [LARGE SCALE GENOMIC DNA]</scope>
    <source>
        <strain evidence="2">h7</strain>
    </source>
</reference>
<dbReference type="EMBL" id="KN831770">
    <property type="protein sequence ID" value="KIM47198.1"/>
    <property type="molecule type" value="Genomic_DNA"/>
</dbReference>
<organism evidence="1 2">
    <name type="scientific">Hebeloma cylindrosporum</name>
    <dbReference type="NCBI Taxonomy" id="76867"/>
    <lineage>
        <taxon>Eukaryota</taxon>
        <taxon>Fungi</taxon>
        <taxon>Dikarya</taxon>
        <taxon>Basidiomycota</taxon>
        <taxon>Agaricomycotina</taxon>
        <taxon>Agaricomycetes</taxon>
        <taxon>Agaricomycetidae</taxon>
        <taxon>Agaricales</taxon>
        <taxon>Agaricineae</taxon>
        <taxon>Hymenogastraceae</taxon>
        <taxon>Hebeloma</taxon>
    </lineage>
</organism>
<proteinExistence type="predicted"/>
<accession>A0A0C2YBJ5</accession>
<reference evidence="2" key="2">
    <citation type="submission" date="2015-01" db="EMBL/GenBank/DDBJ databases">
        <title>Evolutionary Origins and Diversification of the Mycorrhizal Mutualists.</title>
        <authorList>
            <consortium name="DOE Joint Genome Institute"/>
            <consortium name="Mycorrhizal Genomics Consortium"/>
            <person name="Kohler A."/>
            <person name="Kuo A."/>
            <person name="Nagy L.G."/>
            <person name="Floudas D."/>
            <person name="Copeland A."/>
            <person name="Barry K.W."/>
            <person name="Cichocki N."/>
            <person name="Veneault-Fourrey C."/>
            <person name="LaButti K."/>
            <person name="Lindquist E.A."/>
            <person name="Lipzen A."/>
            <person name="Lundell T."/>
            <person name="Morin E."/>
            <person name="Murat C."/>
            <person name="Riley R."/>
            <person name="Ohm R."/>
            <person name="Sun H."/>
            <person name="Tunlid A."/>
            <person name="Henrissat B."/>
            <person name="Grigoriev I.V."/>
            <person name="Hibbett D.S."/>
            <person name="Martin F."/>
        </authorList>
    </citation>
    <scope>NUCLEOTIDE SEQUENCE [LARGE SCALE GENOMIC DNA]</scope>
    <source>
        <strain evidence="2">h7</strain>
    </source>
</reference>
<keyword evidence="2" id="KW-1185">Reference proteome</keyword>
<evidence type="ECO:0000313" key="1">
    <source>
        <dbReference type="EMBL" id="KIM47198.1"/>
    </source>
</evidence>
<sequence length="93" mass="10216">MFSLAPTPSVDYIRHKEAAVHTLHGAFHHTTQPLPTTPYRTASPDAIPLGRPPFFSLEEILYGLNRRGFIPMKPNFTINAVRSGSAGDRSPCA</sequence>
<gene>
    <name evidence="1" type="ORF">M413DRAFT_271071</name>
</gene>
<dbReference type="AlphaFoldDB" id="A0A0C2YBJ5"/>
<evidence type="ECO:0000313" key="2">
    <source>
        <dbReference type="Proteomes" id="UP000053424"/>
    </source>
</evidence>
<protein>
    <submittedName>
        <fullName evidence="1">Uncharacterized protein</fullName>
    </submittedName>
</protein>
<dbReference type="HOGENOM" id="CLU_2399926_0_0_1"/>